<evidence type="ECO:0000256" key="4">
    <source>
        <dbReference type="SAM" id="Coils"/>
    </source>
</evidence>
<accession>A0A6A7G6R0</accession>
<dbReference type="Pfam" id="PF13639">
    <property type="entry name" value="zf-RING_2"/>
    <property type="match status" value="1"/>
</dbReference>
<organism evidence="7">
    <name type="scientific">Hirondellea gigas</name>
    <dbReference type="NCBI Taxonomy" id="1518452"/>
    <lineage>
        <taxon>Eukaryota</taxon>
        <taxon>Metazoa</taxon>
        <taxon>Ecdysozoa</taxon>
        <taxon>Arthropoda</taxon>
        <taxon>Crustacea</taxon>
        <taxon>Multicrustacea</taxon>
        <taxon>Malacostraca</taxon>
        <taxon>Eumalacostraca</taxon>
        <taxon>Peracarida</taxon>
        <taxon>Amphipoda</taxon>
        <taxon>Amphilochidea</taxon>
        <taxon>Lysianassida</taxon>
        <taxon>Lysianassidira</taxon>
        <taxon>Lysianassoidea</taxon>
        <taxon>Lysianassidae</taxon>
        <taxon>Hirondellea</taxon>
    </lineage>
</organism>
<feature type="compositionally biased region" description="Low complexity" evidence="5">
    <location>
        <begin position="453"/>
        <end position="464"/>
    </location>
</feature>
<dbReference type="GO" id="GO:0090734">
    <property type="term" value="C:site of DNA damage"/>
    <property type="evidence" value="ECO:0007669"/>
    <property type="project" value="TreeGrafter"/>
</dbReference>
<protein>
    <submittedName>
        <fullName evidence="7">E3 ubiquitin-protein ligase TRAIP-like</fullName>
    </submittedName>
</protein>
<evidence type="ECO:0000256" key="2">
    <source>
        <dbReference type="ARBA" id="ARBA00022833"/>
    </source>
</evidence>
<dbReference type="InterPro" id="IPR052639">
    <property type="entry name" value="TRAIP_ubiq-protein_ligase"/>
</dbReference>
<evidence type="ECO:0000259" key="6">
    <source>
        <dbReference type="PROSITE" id="PS50089"/>
    </source>
</evidence>
<dbReference type="InterPro" id="IPR001841">
    <property type="entry name" value="Znf_RING"/>
</dbReference>
<keyword evidence="4" id="KW-0175">Coiled coil</keyword>
<dbReference type="InterPro" id="IPR013083">
    <property type="entry name" value="Znf_RING/FYVE/PHD"/>
</dbReference>
<reference evidence="7" key="1">
    <citation type="submission" date="2017-11" db="EMBL/GenBank/DDBJ databases">
        <title>The sensing device of the deep-sea amphipod.</title>
        <authorList>
            <person name="Kobayashi H."/>
            <person name="Nagahama T."/>
            <person name="Arai W."/>
            <person name="Sasagawa Y."/>
            <person name="Umeda M."/>
            <person name="Hayashi T."/>
            <person name="Nikaido I."/>
            <person name="Watanabe H."/>
            <person name="Oguri K."/>
            <person name="Kitazato H."/>
            <person name="Fujioka K."/>
            <person name="Kido Y."/>
            <person name="Takami H."/>
        </authorList>
    </citation>
    <scope>NUCLEOTIDE SEQUENCE</scope>
    <source>
        <tissue evidence="7">Whole body</tissue>
    </source>
</reference>
<dbReference type="SUPFAM" id="SSF57850">
    <property type="entry name" value="RING/U-box"/>
    <property type="match status" value="1"/>
</dbReference>
<sequence length="528" mass="59646">MRVECVICGDTFMPGIEISATPCGHVFHTSCVSQWFKRSKTCPQCRFSGRQKLTRLYFDESITETEQEDPDVLKSHLDSAKFQIKLKEQELYNIKEDFQKMKKVNEGLRDEVKKMIDQEKTQVMLINSLESQLQFLSSLKDKSKKMKEERDRAVTKLRSMEDVRMMLSGTEGEVEQTLLDYGDTGSEATRNLANVCVLLKREIQAVSEKKKSYRTELQQSKEELRRKQHSLTALELSQTNLVQKISYQRSDITRLEEENARLNKRLTAFIDATESPSGDVARGLVRRLLQENLTPQGLKRHLSAESAAADFCTPEVVRKAARQEEASNDGCKNSGSSQESNAQLNLSVDLFADECDDDTVQSGQENVDGCGSNQEEMGTQQQHATDRLLQYYRMNLTVSEPPSSSSPYLKVKSTVIQPSLSKHRLQQLQSNTNKLPKHNIFAKKNTGSRAQLSSDASKSSVTRSDSSKGYDGLGGHHNYDVFPRPKPVVIKKRSAPQQQKATTKIRMASSSNTNVITITDFFKNPFDD</sequence>
<dbReference type="AlphaFoldDB" id="A0A6A7G6R0"/>
<evidence type="ECO:0000256" key="5">
    <source>
        <dbReference type="SAM" id="MobiDB-lite"/>
    </source>
</evidence>
<keyword evidence="2" id="KW-0862">Zinc</keyword>
<dbReference type="EMBL" id="IACT01007039">
    <property type="protein sequence ID" value="LAC26159.1"/>
    <property type="molecule type" value="mRNA"/>
</dbReference>
<feature type="coiled-coil region" evidence="4">
    <location>
        <begin position="196"/>
        <end position="272"/>
    </location>
</feature>
<feature type="region of interest" description="Disordered" evidence="5">
    <location>
        <begin position="430"/>
        <end position="484"/>
    </location>
</feature>
<evidence type="ECO:0000313" key="7">
    <source>
        <dbReference type="EMBL" id="LAC26159.1"/>
    </source>
</evidence>
<evidence type="ECO:0000256" key="3">
    <source>
        <dbReference type="PROSITE-ProRule" id="PRU00175"/>
    </source>
</evidence>
<dbReference type="GO" id="GO:0008270">
    <property type="term" value="F:zinc ion binding"/>
    <property type="evidence" value="ECO:0007669"/>
    <property type="project" value="UniProtKB-KW"/>
</dbReference>
<keyword evidence="1 3" id="KW-0863">Zinc-finger</keyword>
<proteinExistence type="evidence at transcript level"/>
<keyword evidence="1 3" id="KW-0479">Metal-binding</keyword>
<dbReference type="PROSITE" id="PS50089">
    <property type="entry name" value="ZF_RING_2"/>
    <property type="match status" value="1"/>
</dbReference>
<dbReference type="GO" id="GO:0005634">
    <property type="term" value="C:nucleus"/>
    <property type="evidence" value="ECO:0007669"/>
    <property type="project" value="TreeGrafter"/>
</dbReference>
<feature type="domain" description="RING-type" evidence="6">
    <location>
        <begin position="5"/>
        <end position="46"/>
    </location>
</feature>
<dbReference type="PANTHER" id="PTHR46569:SF1">
    <property type="entry name" value="E3 UBIQUITIN-PROTEIN LIGASE RFWD3-RELATED"/>
    <property type="match status" value="1"/>
</dbReference>
<dbReference type="GO" id="GO:0031297">
    <property type="term" value="P:replication fork processing"/>
    <property type="evidence" value="ECO:0007669"/>
    <property type="project" value="TreeGrafter"/>
</dbReference>
<dbReference type="SMART" id="SM00184">
    <property type="entry name" value="RING"/>
    <property type="match status" value="1"/>
</dbReference>
<name>A0A6A7G6R0_9CRUS</name>
<dbReference type="Gene3D" id="3.30.40.10">
    <property type="entry name" value="Zinc/RING finger domain, C3HC4 (zinc finger)"/>
    <property type="match status" value="1"/>
</dbReference>
<evidence type="ECO:0000256" key="1">
    <source>
        <dbReference type="ARBA" id="ARBA00022771"/>
    </source>
</evidence>
<feature type="coiled-coil region" evidence="4">
    <location>
        <begin position="98"/>
        <end position="156"/>
    </location>
</feature>
<dbReference type="GO" id="GO:0016567">
    <property type="term" value="P:protein ubiquitination"/>
    <property type="evidence" value="ECO:0007669"/>
    <property type="project" value="TreeGrafter"/>
</dbReference>
<dbReference type="PANTHER" id="PTHR46569">
    <property type="entry name" value="E3 UBIQUITIN-PROTEIN LIGASE TRAIP"/>
    <property type="match status" value="1"/>
</dbReference>
<dbReference type="GO" id="GO:0061630">
    <property type="term" value="F:ubiquitin protein ligase activity"/>
    <property type="evidence" value="ECO:0007669"/>
    <property type="project" value="TreeGrafter"/>
</dbReference>